<dbReference type="Proteomes" id="UP001419268">
    <property type="component" value="Unassembled WGS sequence"/>
</dbReference>
<protein>
    <submittedName>
        <fullName evidence="2">Uncharacterized protein</fullName>
    </submittedName>
</protein>
<feature type="region of interest" description="Disordered" evidence="1">
    <location>
        <begin position="162"/>
        <end position="214"/>
    </location>
</feature>
<feature type="compositionally biased region" description="Basic and acidic residues" evidence="1">
    <location>
        <begin position="195"/>
        <end position="214"/>
    </location>
</feature>
<evidence type="ECO:0000313" key="2">
    <source>
        <dbReference type="EMBL" id="KAK9140077.1"/>
    </source>
</evidence>
<gene>
    <name evidence="2" type="ORF">Scep_009758</name>
</gene>
<accession>A0AAP0PDF9</accession>
<dbReference type="AlphaFoldDB" id="A0AAP0PDF9"/>
<dbReference type="EMBL" id="JBBNAG010000004">
    <property type="protein sequence ID" value="KAK9140077.1"/>
    <property type="molecule type" value="Genomic_DNA"/>
</dbReference>
<name>A0AAP0PDF9_9MAGN</name>
<keyword evidence="3" id="KW-1185">Reference proteome</keyword>
<feature type="compositionally biased region" description="Pro residues" evidence="1">
    <location>
        <begin position="166"/>
        <end position="175"/>
    </location>
</feature>
<evidence type="ECO:0000256" key="1">
    <source>
        <dbReference type="SAM" id="MobiDB-lite"/>
    </source>
</evidence>
<evidence type="ECO:0000313" key="3">
    <source>
        <dbReference type="Proteomes" id="UP001419268"/>
    </source>
</evidence>
<comment type="caution">
    <text evidence="2">The sequence shown here is derived from an EMBL/GenBank/DDBJ whole genome shotgun (WGS) entry which is preliminary data.</text>
</comment>
<organism evidence="2 3">
    <name type="scientific">Stephania cephalantha</name>
    <dbReference type="NCBI Taxonomy" id="152367"/>
    <lineage>
        <taxon>Eukaryota</taxon>
        <taxon>Viridiplantae</taxon>
        <taxon>Streptophyta</taxon>
        <taxon>Embryophyta</taxon>
        <taxon>Tracheophyta</taxon>
        <taxon>Spermatophyta</taxon>
        <taxon>Magnoliopsida</taxon>
        <taxon>Ranunculales</taxon>
        <taxon>Menispermaceae</taxon>
        <taxon>Menispermoideae</taxon>
        <taxon>Cissampelideae</taxon>
        <taxon>Stephania</taxon>
    </lineage>
</organism>
<proteinExistence type="predicted"/>
<reference evidence="2 3" key="1">
    <citation type="submission" date="2024-01" db="EMBL/GenBank/DDBJ databases">
        <title>Genome assemblies of Stephania.</title>
        <authorList>
            <person name="Yang L."/>
        </authorList>
    </citation>
    <scope>NUCLEOTIDE SEQUENCE [LARGE SCALE GENOMIC DNA]</scope>
    <source>
        <strain evidence="2">JXDWG</strain>
        <tissue evidence="2">Leaf</tissue>
    </source>
</reference>
<sequence length="214" mass="23162">MASLSLSTHSASFLSSFRISFGLLSLGALTLHSQFLSLQPIAAPILNNNPSLLETSHSSASITITEVGASVVVAIETANCHRVCRRSCRLPPLPLKPSSSAVAASEALAVCHLPSLPLKLSPFAVASCEALATVRRCRLLCPHRRTLDTQFVRFWMTIDGAGLSKPQPPPPPPPPPHEKQQPVQIDLADAPQQHDNVEREMQDWLTRDEQLGDT</sequence>